<dbReference type="OrthoDB" id="674604at2759"/>
<keyword evidence="4" id="KW-1185">Reference proteome</keyword>
<evidence type="ECO:0000313" key="4">
    <source>
        <dbReference type="Proteomes" id="UP000813427"/>
    </source>
</evidence>
<dbReference type="Pfam" id="PF26640">
    <property type="entry name" value="DUF8212"/>
    <property type="match status" value="1"/>
</dbReference>
<proteinExistence type="predicted"/>
<sequence length="562" mass="63506">MRLIVAETFIETQCISFAEFYGDVPPYAILSHTWDDQQEVIFQECNLESAKSKTGYEKIRKTCELALGDGIYYVWVDTCCIDKSSSAELTEAINSMFLWYQKASICYVYLVDKFEESPLANCRWFTRGWTLQELIAPRVMTFFNYTWGCIGTKESLMGQLISITPIDPEILRHNAPVSSACIAKRLSWAAGRKTTRVEDIAYCLLGICNVHMPMLYGEGETAFRRLQEEIIRTTCDLSLLAWTPLVSSPSLEKEYCGFLAESVDHFASCSEMYSVANSLLGEGDISVSNKGLRLMAGVHVLDYSHQGYRYVLGLDCMSPGFDGDFLIIPMRKVGPNIFVRARSLEEGKWDSFYLGSTSSAGNVFCTVTLLATIPNSSIGSPSATARSSDLISQSRFALVTIELPPDIPISYGTQTPDKLWDVEDRVFFGPHDSYKNWGAIILKTNTLFICFWEKEGTGWTFNASLLDWEKKEVRDLWKDLLISADQLCYESQMVRYMLTNVEDEMKSSIETRLKEDRITLSFKVWRADDQSLCSGPRWRVVFSQTIFTERASSPRPGPGSKG</sequence>
<feature type="domain" description="DUF8212" evidence="2">
    <location>
        <begin position="222"/>
        <end position="255"/>
    </location>
</feature>
<dbReference type="EMBL" id="JAGPXF010000007">
    <property type="protein sequence ID" value="KAH7236557.1"/>
    <property type="molecule type" value="Genomic_DNA"/>
</dbReference>
<evidence type="ECO:0000259" key="1">
    <source>
        <dbReference type="Pfam" id="PF06985"/>
    </source>
</evidence>
<dbReference type="AlphaFoldDB" id="A0A8K0RPG8"/>
<dbReference type="Proteomes" id="UP000813427">
    <property type="component" value="Unassembled WGS sequence"/>
</dbReference>
<dbReference type="PANTHER" id="PTHR10622:SF12">
    <property type="entry name" value="HET DOMAIN-CONTAINING PROTEIN"/>
    <property type="match status" value="1"/>
</dbReference>
<comment type="caution">
    <text evidence="3">The sequence shown here is derived from an EMBL/GenBank/DDBJ whole genome shotgun (WGS) entry which is preliminary data.</text>
</comment>
<dbReference type="Pfam" id="PF06985">
    <property type="entry name" value="HET"/>
    <property type="match status" value="1"/>
</dbReference>
<evidence type="ECO:0000313" key="3">
    <source>
        <dbReference type="EMBL" id="KAH7236557.1"/>
    </source>
</evidence>
<feature type="domain" description="Heterokaryon incompatibility" evidence="1">
    <location>
        <begin position="27"/>
        <end position="117"/>
    </location>
</feature>
<gene>
    <name evidence="3" type="ORF">BKA59DRAFT_503989</name>
</gene>
<reference evidence="3" key="1">
    <citation type="journal article" date="2021" name="Nat. Commun.">
        <title>Genetic determinants of endophytism in the Arabidopsis root mycobiome.</title>
        <authorList>
            <person name="Mesny F."/>
            <person name="Miyauchi S."/>
            <person name="Thiergart T."/>
            <person name="Pickel B."/>
            <person name="Atanasova L."/>
            <person name="Karlsson M."/>
            <person name="Huettel B."/>
            <person name="Barry K.W."/>
            <person name="Haridas S."/>
            <person name="Chen C."/>
            <person name="Bauer D."/>
            <person name="Andreopoulos W."/>
            <person name="Pangilinan J."/>
            <person name="LaButti K."/>
            <person name="Riley R."/>
            <person name="Lipzen A."/>
            <person name="Clum A."/>
            <person name="Drula E."/>
            <person name="Henrissat B."/>
            <person name="Kohler A."/>
            <person name="Grigoriev I.V."/>
            <person name="Martin F.M."/>
            <person name="Hacquard S."/>
        </authorList>
    </citation>
    <scope>NUCLEOTIDE SEQUENCE</scope>
    <source>
        <strain evidence="3">MPI-SDFR-AT-0068</strain>
    </source>
</reference>
<evidence type="ECO:0000259" key="2">
    <source>
        <dbReference type="Pfam" id="PF26640"/>
    </source>
</evidence>
<accession>A0A8K0RPG8</accession>
<organism evidence="3 4">
    <name type="scientific">Fusarium tricinctum</name>
    <dbReference type="NCBI Taxonomy" id="61284"/>
    <lineage>
        <taxon>Eukaryota</taxon>
        <taxon>Fungi</taxon>
        <taxon>Dikarya</taxon>
        <taxon>Ascomycota</taxon>
        <taxon>Pezizomycotina</taxon>
        <taxon>Sordariomycetes</taxon>
        <taxon>Hypocreomycetidae</taxon>
        <taxon>Hypocreales</taxon>
        <taxon>Nectriaceae</taxon>
        <taxon>Fusarium</taxon>
        <taxon>Fusarium tricinctum species complex</taxon>
    </lineage>
</organism>
<protein>
    <submittedName>
        <fullName evidence="3">Heterokaryon incompatibility protein-domain-containing protein</fullName>
    </submittedName>
</protein>
<name>A0A8K0RPG8_9HYPO</name>
<dbReference type="InterPro" id="IPR058525">
    <property type="entry name" value="DUF8212"/>
</dbReference>
<dbReference type="PANTHER" id="PTHR10622">
    <property type="entry name" value="HET DOMAIN-CONTAINING PROTEIN"/>
    <property type="match status" value="1"/>
</dbReference>
<dbReference type="InterPro" id="IPR010730">
    <property type="entry name" value="HET"/>
</dbReference>